<sequence>MPHKSSNQRFKGATFIAQPNEFELKYRPNIIKHLPPLSAPQPAYSDAPKILEHGSFTKSVPTKEKKHVRRVSDSIGNNYSPRARTFTTSQIYESTKLAYTVEETYFLAPRKSLRSFSPPGTSRSLPDRGRRFSTTGILVDGNSYRTLSEYGDVLPPTLRNSTPTLPPIENKENRGAFGSQ</sequence>
<reference evidence="2 3" key="1">
    <citation type="submission" date="2019-01" db="EMBL/GenBank/DDBJ databases">
        <title>A draft genome assembly of the solar-powered sea slug Elysia chlorotica.</title>
        <authorList>
            <person name="Cai H."/>
            <person name="Li Q."/>
            <person name="Fang X."/>
            <person name="Li J."/>
            <person name="Curtis N.E."/>
            <person name="Altenburger A."/>
            <person name="Shibata T."/>
            <person name="Feng M."/>
            <person name="Maeda T."/>
            <person name="Schwartz J.A."/>
            <person name="Shigenobu S."/>
            <person name="Lundholm N."/>
            <person name="Nishiyama T."/>
            <person name="Yang H."/>
            <person name="Hasebe M."/>
            <person name="Li S."/>
            <person name="Pierce S.K."/>
            <person name="Wang J."/>
        </authorList>
    </citation>
    <scope>NUCLEOTIDE SEQUENCE [LARGE SCALE GENOMIC DNA]</scope>
    <source>
        <strain evidence="2">EC2010</strain>
        <tissue evidence="2">Whole organism of an adult</tissue>
    </source>
</reference>
<comment type="caution">
    <text evidence="2">The sequence shown here is derived from an EMBL/GenBank/DDBJ whole genome shotgun (WGS) entry which is preliminary data.</text>
</comment>
<dbReference type="OrthoDB" id="6156099at2759"/>
<dbReference type="STRING" id="188477.A0A3S1A0A4"/>
<feature type="region of interest" description="Disordered" evidence="1">
    <location>
        <begin position="155"/>
        <end position="180"/>
    </location>
</feature>
<dbReference type="Proteomes" id="UP000271974">
    <property type="component" value="Unassembled WGS sequence"/>
</dbReference>
<dbReference type="EMBL" id="RQTK01000111">
    <property type="protein sequence ID" value="RUS87433.1"/>
    <property type="molecule type" value="Genomic_DNA"/>
</dbReference>
<gene>
    <name evidence="2" type="ORF">EGW08_004808</name>
</gene>
<organism evidence="2 3">
    <name type="scientific">Elysia chlorotica</name>
    <name type="common">Eastern emerald elysia</name>
    <name type="synonym">Sea slug</name>
    <dbReference type="NCBI Taxonomy" id="188477"/>
    <lineage>
        <taxon>Eukaryota</taxon>
        <taxon>Metazoa</taxon>
        <taxon>Spiralia</taxon>
        <taxon>Lophotrochozoa</taxon>
        <taxon>Mollusca</taxon>
        <taxon>Gastropoda</taxon>
        <taxon>Heterobranchia</taxon>
        <taxon>Euthyneura</taxon>
        <taxon>Panpulmonata</taxon>
        <taxon>Sacoglossa</taxon>
        <taxon>Placobranchoidea</taxon>
        <taxon>Plakobranchidae</taxon>
        <taxon>Elysia</taxon>
    </lineage>
</organism>
<feature type="non-terminal residue" evidence="2">
    <location>
        <position position="180"/>
    </location>
</feature>
<accession>A0A3S1A0A4</accession>
<evidence type="ECO:0000313" key="2">
    <source>
        <dbReference type="EMBL" id="RUS87433.1"/>
    </source>
</evidence>
<dbReference type="AlphaFoldDB" id="A0A3S1A0A4"/>
<protein>
    <submittedName>
        <fullName evidence="2">Uncharacterized protein</fullName>
    </submittedName>
</protein>
<evidence type="ECO:0000256" key="1">
    <source>
        <dbReference type="SAM" id="MobiDB-lite"/>
    </source>
</evidence>
<name>A0A3S1A0A4_ELYCH</name>
<evidence type="ECO:0000313" key="3">
    <source>
        <dbReference type="Proteomes" id="UP000271974"/>
    </source>
</evidence>
<proteinExistence type="predicted"/>
<keyword evidence="3" id="KW-1185">Reference proteome</keyword>